<evidence type="ECO:0000313" key="2">
    <source>
        <dbReference type="Proteomes" id="UP000257014"/>
    </source>
</evidence>
<organism evidence="1 2">
    <name type="scientific">Caldibacillus debilis</name>
    <dbReference type="NCBI Taxonomy" id="301148"/>
    <lineage>
        <taxon>Bacteria</taxon>
        <taxon>Bacillati</taxon>
        <taxon>Bacillota</taxon>
        <taxon>Bacilli</taxon>
        <taxon>Bacillales</taxon>
        <taxon>Bacillaceae</taxon>
        <taxon>Caldibacillus</taxon>
    </lineage>
</organism>
<accession>A0A3E0K397</accession>
<gene>
    <name evidence="1" type="ORF">C6P37_12015</name>
</gene>
<dbReference type="RefSeq" id="WP_276644128.1">
    <property type="nucleotide sequence ID" value="NZ_QEWB01000024.1"/>
</dbReference>
<reference evidence="1 2" key="1">
    <citation type="submission" date="2018-03" db="EMBL/GenBank/DDBJ databases">
        <authorList>
            <person name="Keele B.F."/>
        </authorList>
    </citation>
    <scope>NUCLEOTIDE SEQUENCE [LARGE SCALE GENOMIC DNA]</scope>
    <source>
        <strain evidence="1">ZCTH4_d</strain>
    </source>
</reference>
<dbReference type="AlphaFoldDB" id="A0A3E0K397"/>
<comment type="caution">
    <text evidence="1">The sequence shown here is derived from an EMBL/GenBank/DDBJ whole genome shotgun (WGS) entry which is preliminary data.</text>
</comment>
<dbReference type="Proteomes" id="UP000257014">
    <property type="component" value="Unassembled WGS sequence"/>
</dbReference>
<evidence type="ECO:0000313" key="1">
    <source>
        <dbReference type="EMBL" id="REJ27189.1"/>
    </source>
</evidence>
<dbReference type="EMBL" id="QEWE01000022">
    <property type="protein sequence ID" value="REJ27189.1"/>
    <property type="molecule type" value="Genomic_DNA"/>
</dbReference>
<proteinExistence type="predicted"/>
<name>A0A3E0K397_9BACI</name>
<protein>
    <submittedName>
        <fullName evidence="1">Uncharacterized protein</fullName>
    </submittedName>
</protein>
<sequence>MPEPPWGEAIKPGFPSMGCSGFFAVAGQVLSVLKNVFLAPGLQIVIELCWTGYALRSVRRLGRRAKRGQWFAVGGPYYNRASHSKNGKWMPDFEIRRSEFKRFRFLDHKTFFGRRCIKKERFIVKLNATK</sequence>